<proteinExistence type="inferred from homology"/>
<dbReference type="AlphaFoldDB" id="A0AAN0RHB6"/>
<keyword evidence="12" id="KW-1185">Reference proteome</keyword>
<reference evidence="11 12" key="1">
    <citation type="journal article" date="2014" name="ISME J.">
        <title>Adaptation of an abundant Roseobacter RCA organism to pelagic systems revealed by genomic and transcriptomic analyses.</title>
        <authorList>
            <person name="Voget S."/>
            <person name="Wemheuer B."/>
            <person name="Brinkhoff T."/>
            <person name="Vollmers J."/>
            <person name="Dietrich S."/>
            <person name="Giebel H.A."/>
            <person name="Beardsley C."/>
            <person name="Sardemann C."/>
            <person name="Bakenhus I."/>
            <person name="Billerbeck S."/>
            <person name="Daniel R."/>
            <person name="Simon M."/>
        </authorList>
    </citation>
    <scope>NUCLEOTIDE SEQUENCE [LARGE SCALE GENOMIC DNA]</scope>
    <source>
        <strain evidence="11 12">RCA23</strain>
    </source>
</reference>
<comment type="pathway">
    <text evidence="10">Lipid metabolism; phospholipid metabolism.</text>
</comment>
<evidence type="ECO:0000256" key="9">
    <source>
        <dbReference type="ARBA" id="ARBA00023264"/>
    </source>
</evidence>
<dbReference type="Proteomes" id="UP000028680">
    <property type="component" value="Chromosome"/>
</dbReference>
<comment type="catalytic activity">
    <reaction evidence="10">
        <text>an acyl phosphate + sn-glycerol 3-phosphate = a 1-acyl-sn-glycero-3-phosphate + phosphate</text>
        <dbReference type="Rhea" id="RHEA:34075"/>
        <dbReference type="ChEBI" id="CHEBI:43474"/>
        <dbReference type="ChEBI" id="CHEBI:57597"/>
        <dbReference type="ChEBI" id="CHEBI:57970"/>
        <dbReference type="ChEBI" id="CHEBI:59918"/>
        <dbReference type="EC" id="2.3.1.275"/>
    </reaction>
</comment>
<feature type="transmembrane region" description="Helical" evidence="10">
    <location>
        <begin position="114"/>
        <end position="139"/>
    </location>
</feature>
<dbReference type="GO" id="GO:0008654">
    <property type="term" value="P:phospholipid biosynthetic process"/>
    <property type="evidence" value="ECO:0007669"/>
    <property type="project" value="UniProtKB-UniRule"/>
</dbReference>
<keyword evidence="11" id="KW-0012">Acyltransferase</keyword>
<comment type="subcellular location">
    <subcellularLocation>
        <location evidence="10">Cell membrane</location>
        <topology evidence="10">Multi-pass membrane protein</topology>
    </subcellularLocation>
</comment>
<dbReference type="NCBIfam" id="TIGR00023">
    <property type="entry name" value="glycerol-3-phosphate 1-O-acyltransferase PlsY"/>
    <property type="match status" value="1"/>
</dbReference>
<gene>
    <name evidence="10 11" type="primary">plsY</name>
    <name evidence="11" type="ORF">RCA23_c05610</name>
</gene>
<dbReference type="PANTHER" id="PTHR30309:SF0">
    <property type="entry name" value="GLYCEROL-3-PHOSPHATE ACYLTRANSFERASE-RELATED"/>
    <property type="match status" value="1"/>
</dbReference>
<comment type="function">
    <text evidence="10">Catalyzes the transfer of an acyl group from acyl-phosphate (acyl-PO(4)) to glycerol-3-phosphate (G3P) to form lysophosphatidic acid (LPA). This enzyme utilizes acyl-phosphate as fatty acyl donor, but not acyl-CoA or acyl-ACP.</text>
</comment>
<dbReference type="InterPro" id="IPR003811">
    <property type="entry name" value="G3P_acylTferase_PlsY"/>
</dbReference>
<evidence type="ECO:0000256" key="6">
    <source>
        <dbReference type="ARBA" id="ARBA00023098"/>
    </source>
</evidence>
<dbReference type="KEGG" id="ptp:RCA23_c05610"/>
<evidence type="ECO:0000256" key="3">
    <source>
        <dbReference type="ARBA" id="ARBA00022679"/>
    </source>
</evidence>
<evidence type="ECO:0000313" key="11">
    <source>
        <dbReference type="EMBL" id="AII86120.1"/>
    </source>
</evidence>
<dbReference type="EMBL" id="CP003984">
    <property type="protein sequence ID" value="AII86120.1"/>
    <property type="molecule type" value="Genomic_DNA"/>
</dbReference>
<evidence type="ECO:0000256" key="8">
    <source>
        <dbReference type="ARBA" id="ARBA00023209"/>
    </source>
</evidence>
<dbReference type="EC" id="2.3.1.275" evidence="10"/>
<accession>A0AAN0RHB6</accession>
<name>A0AAN0RHB6_9RHOB</name>
<evidence type="ECO:0000313" key="12">
    <source>
        <dbReference type="Proteomes" id="UP000028680"/>
    </source>
</evidence>
<dbReference type="GO" id="GO:0043772">
    <property type="term" value="F:acyl-phosphate glycerol-3-phosphate acyltransferase activity"/>
    <property type="evidence" value="ECO:0007669"/>
    <property type="project" value="UniProtKB-UniRule"/>
</dbReference>
<keyword evidence="1 10" id="KW-1003">Cell membrane</keyword>
<comment type="subunit">
    <text evidence="10">Probably interacts with PlsX.</text>
</comment>
<evidence type="ECO:0000256" key="5">
    <source>
        <dbReference type="ARBA" id="ARBA00022989"/>
    </source>
</evidence>
<keyword evidence="6 10" id="KW-0443">Lipid metabolism</keyword>
<feature type="transmembrane region" description="Helical" evidence="10">
    <location>
        <begin position="12"/>
        <end position="35"/>
    </location>
</feature>
<protein>
    <recommendedName>
        <fullName evidence="10">Glycerol-3-phosphate acyltransferase</fullName>
    </recommendedName>
    <alternativeName>
        <fullName evidence="10">Acyl-PO4 G3P acyltransferase</fullName>
    </alternativeName>
    <alternativeName>
        <fullName evidence="10">Acyl-phosphate--glycerol-3-phosphate acyltransferase</fullName>
    </alternativeName>
    <alternativeName>
        <fullName evidence="10">G3P acyltransferase</fullName>
        <shortName evidence="10">GPAT</shortName>
        <ecNumber evidence="10">2.3.1.275</ecNumber>
    </alternativeName>
    <alternativeName>
        <fullName evidence="10">Lysophosphatidic acid synthase</fullName>
        <shortName evidence="10">LPA synthase</shortName>
    </alternativeName>
</protein>
<feature type="transmembrane region" description="Helical" evidence="10">
    <location>
        <begin position="159"/>
        <end position="182"/>
    </location>
</feature>
<organism evidence="11 12">
    <name type="scientific">Planktomarina temperata RCA23</name>
    <dbReference type="NCBI Taxonomy" id="666509"/>
    <lineage>
        <taxon>Bacteria</taxon>
        <taxon>Pseudomonadati</taxon>
        <taxon>Pseudomonadota</taxon>
        <taxon>Alphaproteobacteria</taxon>
        <taxon>Rhodobacterales</taxon>
        <taxon>Paracoccaceae</taxon>
        <taxon>Planktomarina</taxon>
    </lineage>
</organism>
<keyword evidence="7 10" id="KW-0472">Membrane</keyword>
<keyword evidence="5 10" id="KW-1133">Transmembrane helix</keyword>
<comment type="caution">
    <text evidence="10">Lacks conserved residue(s) required for the propagation of feature annotation.</text>
</comment>
<keyword evidence="9 10" id="KW-1208">Phospholipid metabolism</keyword>
<keyword evidence="8 10" id="KW-0594">Phospholipid biosynthesis</keyword>
<evidence type="ECO:0000256" key="2">
    <source>
        <dbReference type="ARBA" id="ARBA00022516"/>
    </source>
</evidence>
<evidence type="ECO:0000256" key="4">
    <source>
        <dbReference type="ARBA" id="ARBA00022692"/>
    </source>
</evidence>
<keyword evidence="2 10" id="KW-0444">Lipid biosynthesis</keyword>
<comment type="similarity">
    <text evidence="10">Belongs to the PlsY family.</text>
</comment>
<dbReference type="RefSeq" id="WP_044048991.1">
    <property type="nucleotide sequence ID" value="NZ_CP003984.1"/>
</dbReference>
<evidence type="ECO:0000256" key="7">
    <source>
        <dbReference type="ARBA" id="ARBA00023136"/>
    </source>
</evidence>
<dbReference type="HAMAP" id="MF_01043">
    <property type="entry name" value="PlsY"/>
    <property type="match status" value="1"/>
</dbReference>
<dbReference type="Pfam" id="PF02660">
    <property type="entry name" value="G3P_acyltransf"/>
    <property type="match status" value="1"/>
</dbReference>
<sequence length="202" mass="21238">MNFELTSAAELLAFWAITGYLLGAIPFGIVTARVLGLGDLRQIGSGNIGATNVLRTGSKLGAALTLIGDAGKAGAAVLLARALAAEDAAQIAGFAAFLGHCYPIWLKFKGGKGVATFFGLLFALAWPIGVAAGATWLAAAAIFRFSSLAALLTAVMTPLWIILMGFNSLFLLSLCLTGVIYWRHRENIIRLIRGQESKIGQK</sequence>
<dbReference type="SMART" id="SM01207">
    <property type="entry name" value="G3P_acyltransf"/>
    <property type="match status" value="1"/>
</dbReference>
<keyword evidence="3 10" id="KW-0808">Transferase</keyword>
<evidence type="ECO:0000256" key="1">
    <source>
        <dbReference type="ARBA" id="ARBA00022475"/>
    </source>
</evidence>
<dbReference type="PANTHER" id="PTHR30309">
    <property type="entry name" value="INNER MEMBRANE PROTEIN YGIH"/>
    <property type="match status" value="1"/>
</dbReference>
<keyword evidence="4 10" id="KW-0812">Transmembrane</keyword>
<evidence type="ECO:0000256" key="10">
    <source>
        <dbReference type="HAMAP-Rule" id="MF_01043"/>
    </source>
</evidence>
<dbReference type="GO" id="GO:0005886">
    <property type="term" value="C:plasma membrane"/>
    <property type="evidence" value="ECO:0007669"/>
    <property type="project" value="UniProtKB-SubCell"/>
</dbReference>